<dbReference type="InterPro" id="IPR047754">
    <property type="entry name" value="T3SS_SctI-like"/>
</dbReference>
<organism evidence="1 2">
    <name type="scientific">Erwinia papayae</name>
    <dbReference type="NCBI Taxonomy" id="206499"/>
    <lineage>
        <taxon>Bacteria</taxon>
        <taxon>Pseudomonadati</taxon>
        <taxon>Pseudomonadota</taxon>
        <taxon>Gammaproteobacteria</taxon>
        <taxon>Enterobacterales</taxon>
        <taxon>Erwiniaceae</taxon>
        <taxon>Erwinia</taxon>
    </lineage>
</organism>
<reference evidence="1 2" key="1">
    <citation type="submission" date="2024-07" db="EMBL/GenBank/DDBJ databases">
        <authorList>
            <person name="Dulla G.F.J."/>
            <person name="Delorm J.G."/>
        </authorList>
    </citation>
    <scope>NUCLEOTIDE SEQUENCE [LARGE SCALE GENOMIC DNA]</scope>
    <source>
        <strain evidence="1 2">JGD 233</strain>
    </source>
</reference>
<protein>
    <submittedName>
        <fullName evidence="1">Type III secretion system inner rod subunit SctI</fullName>
    </submittedName>
</protein>
<sequence length="107" mass="11752">MSNYNEIVSSLTKINSNNSAVEESLSASVHDHNFNNLVSSTFNKISETNAQFKDAINALSETPKFTSDPEKLAILQNYVGEYTNHISLVSALARKAVSTIETLEKSQ</sequence>
<keyword evidence="2" id="KW-1185">Reference proteome</keyword>
<dbReference type="SUPFAM" id="SSF140129">
    <property type="entry name" value="MxiH-like"/>
    <property type="match status" value="1"/>
</dbReference>
<comment type="caution">
    <text evidence="1">The sequence shown here is derived from an EMBL/GenBank/DDBJ whole genome shotgun (WGS) entry which is preliminary data.</text>
</comment>
<proteinExistence type="predicted"/>
<name>A0ABV3N3W8_9GAMM</name>
<dbReference type="EMBL" id="JBFKZN010000007">
    <property type="protein sequence ID" value="MEW5290501.1"/>
    <property type="molecule type" value="Genomic_DNA"/>
</dbReference>
<gene>
    <name evidence="1" type="primary">sctI</name>
    <name evidence="1" type="ORF">ABW286_15140</name>
</gene>
<dbReference type="Proteomes" id="UP001554567">
    <property type="component" value="Unassembled WGS sequence"/>
</dbReference>
<dbReference type="InterPro" id="IPR037203">
    <property type="entry name" value="T3SS_needle-like_sf"/>
</dbReference>
<evidence type="ECO:0000313" key="1">
    <source>
        <dbReference type="EMBL" id="MEW5290501.1"/>
    </source>
</evidence>
<dbReference type="RefSeq" id="WP_261641801.1">
    <property type="nucleotide sequence ID" value="NZ_JBFKZN010000007.1"/>
</dbReference>
<accession>A0ABV3N3W8</accession>
<dbReference type="Gene3D" id="1.20.58.90">
    <property type="match status" value="1"/>
</dbReference>
<dbReference type="NCBIfam" id="NF038054">
    <property type="entry name" value="T3SS_SctI"/>
    <property type="match status" value="1"/>
</dbReference>
<evidence type="ECO:0000313" key="2">
    <source>
        <dbReference type="Proteomes" id="UP001554567"/>
    </source>
</evidence>